<dbReference type="Proteomes" id="UP000887566">
    <property type="component" value="Unplaced"/>
</dbReference>
<evidence type="ECO:0000313" key="4">
    <source>
        <dbReference type="Proteomes" id="UP000887566"/>
    </source>
</evidence>
<protein>
    <submittedName>
        <fullName evidence="5">Uncharacterized protein</fullName>
    </submittedName>
</protein>
<dbReference type="SMART" id="SM00327">
    <property type="entry name" value="VWA"/>
    <property type="match status" value="2"/>
</dbReference>
<feature type="domain" description="VWFA" evidence="3">
    <location>
        <begin position="30"/>
        <end position="223"/>
    </location>
</feature>
<dbReference type="SUPFAM" id="SSF53300">
    <property type="entry name" value="vWA-like"/>
    <property type="match status" value="2"/>
</dbReference>
<keyword evidence="4" id="KW-1185">Reference proteome</keyword>
<evidence type="ECO:0000313" key="5">
    <source>
        <dbReference type="WBParaSite" id="PSAMB.scaffold8254size6443.g31163.t1"/>
    </source>
</evidence>
<dbReference type="PROSITE" id="PS50234">
    <property type="entry name" value="VWFA"/>
    <property type="match status" value="2"/>
</dbReference>
<sequence length="647" mass="70075">MKISGIVVLLLLLPSAMAVCNCTQGVKGLDLVLIVDTDSASLAKPVNGLNPLDYAKAFLTQLLFNNGMIISPDPVVGIRVAVFGVNATQAIPTKATLLSPSLANNPTTVRNAINSLTPDGSNLPTVDIDAGFLAAQNLFNKPDYGMRQNIPNVIITISSSTTSSAAEYDASVLQQRYGVTMISIAVNLEGQQQLDYSDISSPNAAFTVNSLSPNGFDPLMNPILGLMCIAEGYCNSGNSTAFPPTTQPPRPPNQDAKCHNGSEAWPKLWLDVVLLIDKSTAQTKVNFDAMIGQIKEIWASNTGGPIVSQATARTRVGVVAFDTQATVVADLTQLKTNDDLTNALSGITQTSATTVDGSNALQAAGSLFGQNVAGDRPNAPNVIIIYSADWAGNDACQISASIKQNTVVLAVKFKNRNQASPTIPSCVYSPGEIYDASNPNLDVTLLESLAFANCFCIGQNFPGNSGKSLQQKISRVDHQVWYQLWLPQGDNNYYLRDKWGECVLITPASSNHDTASQACHDDGNFLPNEFNMIKHQFVMNIAATVQMISQWIGLQYDPVARQWFWDDFNRVTGQYAQRPANPGDYVYWNPNQPDTTGNKNCVRETPSLNGPGFRWSSVQCNGFQDQYHSRFLCQTIACDAFNYCSNY</sequence>
<dbReference type="InterPro" id="IPR002035">
    <property type="entry name" value="VWF_A"/>
</dbReference>
<evidence type="ECO:0000259" key="3">
    <source>
        <dbReference type="PROSITE" id="PS50234"/>
    </source>
</evidence>
<feature type="domain" description="VWFA" evidence="3">
    <location>
        <begin position="271"/>
        <end position="476"/>
    </location>
</feature>
<dbReference type="InterPro" id="IPR001304">
    <property type="entry name" value="C-type_lectin-like"/>
</dbReference>
<accession>A0A914XIM0</accession>
<feature type="chain" id="PRO_5036997697" evidence="1">
    <location>
        <begin position="19"/>
        <end position="647"/>
    </location>
</feature>
<name>A0A914XIM0_9BILA</name>
<dbReference type="CDD" id="cd00037">
    <property type="entry name" value="CLECT"/>
    <property type="match status" value="1"/>
</dbReference>
<evidence type="ECO:0000256" key="1">
    <source>
        <dbReference type="SAM" id="SignalP"/>
    </source>
</evidence>
<proteinExistence type="predicted"/>
<dbReference type="PANTHER" id="PTHR31024">
    <property type="entry name" value="C-TYPE LECTIN"/>
    <property type="match status" value="1"/>
</dbReference>
<dbReference type="AlphaFoldDB" id="A0A914XIM0"/>
<dbReference type="Gene3D" id="3.40.50.410">
    <property type="entry name" value="von Willebrand factor, type A domain"/>
    <property type="match status" value="2"/>
</dbReference>
<dbReference type="Pfam" id="PF00092">
    <property type="entry name" value="VWA"/>
    <property type="match status" value="2"/>
</dbReference>
<dbReference type="Gene3D" id="3.10.100.10">
    <property type="entry name" value="Mannose-Binding Protein A, subunit A"/>
    <property type="match status" value="1"/>
</dbReference>
<dbReference type="Pfam" id="PF00059">
    <property type="entry name" value="Lectin_C"/>
    <property type="match status" value="1"/>
</dbReference>
<dbReference type="InterPro" id="IPR016187">
    <property type="entry name" value="CTDL_fold"/>
</dbReference>
<reference evidence="5" key="1">
    <citation type="submission" date="2022-11" db="UniProtKB">
        <authorList>
            <consortium name="WormBaseParasite"/>
        </authorList>
    </citation>
    <scope>IDENTIFICATION</scope>
</reference>
<dbReference type="PANTHER" id="PTHR31024:SF3">
    <property type="entry name" value="C-TYPE LECTIN-RELATED"/>
    <property type="match status" value="1"/>
</dbReference>
<feature type="signal peptide" evidence="1">
    <location>
        <begin position="1"/>
        <end position="18"/>
    </location>
</feature>
<dbReference type="InterPro" id="IPR036465">
    <property type="entry name" value="vWFA_dom_sf"/>
</dbReference>
<feature type="domain" description="C-type lectin" evidence="2">
    <location>
        <begin position="498"/>
        <end position="621"/>
    </location>
</feature>
<dbReference type="SMART" id="SM00034">
    <property type="entry name" value="CLECT"/>
    <property type="match status" value="1"/>
</dbReference>
<evidence type="ECO:0000259" key="2">
    <source>
        <dbReference type="PROSITE" id="PS50041"/>
    </source>
</evidence>
<dbReference type="PROSITE" id="PS50041">
    <property type="entry name" value="C_TYPE_LECTIN_2"/>
    <property type="match status" value="1"/>
</dbReference>
<dbReference type="WBParaSite" id="PSAMB.scaffold8254size6443.g31163.t1">
    <property type="protein sequence ID" value="PSAMB.scaffold8254size6443.g31163.t1"/>
    <property type="gene ID" value="PSAMB.scaffold8254size6443.g31163"/>
</dbReference>
<dbReference type="SUPFAM" id="SSF56436">
    <property type="entry name" value="C-type lectin-like"/>
    <property type="match status" value="1"/>
</dbReference>
<organism evidence="4 5">
    <name type="scientific">Plectus sambesii</name>
    <dbReference type="NCBI Taxonomy" id="2011161"/>
    <lineage>
        <taxon>Eukaryota</taxon>
        <taxon>Metazoa</taxon>
        <taxon>Ecdysozoa</taxon>
        <taxon>Nematoda</taxon>
        <taxon>Chromadorea</taxon>
        <taxon>Plectida</taxon>
        <taxon>Plectina</taxon>
        <taxon>Plectoidea</taxon>
        <taxon>Plectidae</taxon>
        <taxon>Plectus</taxon>
    </lineage>
</organism>
<keyword evidence="1" id="KW-0732">Signal</keyword>
<dbReference type="InterPro" id="IPR016186">
    <property type="entry name" value="C-type_lectin-like/link_sf"/>
</dbReference>